<evidence type="ECO:0000313" key="9">
    <source>
        <dbReference type="Proteomes" id="UP001620645"/>
    </source>
</evidence>
<reference evidence="8 9" key="1">
    <citation type="submission" date="2024-10" db="EMBL/GenBank/DDBJ databases">
        <authorList>
            <person name="Kim D."/>
        </authorList>
    </citation>
    <scope>NUCLEOTIDE SEQUENCE [LARGE SCALE GENOMIC DNA]</scope>
    <source>
        <strain evidence="8">Taebaek</strain>
    </source>
</reference>
<keyword evidence="9" id="KW-1185">Reference proteome</keyword>
<evidence type="ECO:0000256" key="2">
    <source>
        <dbReference type="ARBA" id="ARBA00006840"/>
    </source>
</evidence>
<comment type="similarity">
    <text evidence="2 7">Belongs to the tetraspanin (TM4SF) family.</text>
</comment>
<dbReference type="InterPro" id="IPR008952">
    <property type="entry name" value="Tetraspanin_EC2_sf"/>
</dbReference>
<feature type="transmembrane region" description="Helical" evidence="7">
    <location>
        <begin position="67"/>
        <end position="88"/>
    </location>
</feature>
<sequence>MVYGLGNQMLKSLFFLANFALFLFGCLLFAFSLWANLDQNFSRNLHDFAQQTKLDGKFIDEIAEYQAALWVLVAIGALLLVVGFLGCCGAACESAVLLTLFGAIILILSLIELYILFMMFTNRTELLDSVYKAFLDSAKTADGRRNLKPIQTALNCCGATLSTQQTYKSEGLCPDQLAKANACYAVVAAKVGSNDVLVCAILVLFVQLVAMLFSSTLSNAFRSHFVYSPIGQR</sequence>
<feature type="transmembrane region" description="Helical" evidence="7">
    <location>
        <begin position="195"/>
        <end position="213"/>
    </location>
</feature>
<dbReference type="EMBL" id="JBICCN010000357">
    <property type="protein sequence ID" value="KAL3074161.1"/>
    <property type="molecule type" value="Genomic_DNA"/>
</dbReference>
<protein>
    <recommendedName>
        <fullName evidence="7">Tetraspanin</fullName>
    </recommendedName>
</protein>
<keyword evidence="4 7" id="KW-1133">Transmembrane helix</keyword>
<keyword evidence="6" id="KW-1015">Disulfide bond</keyword>
<keyword evidence="5 7" id="KW-0472">Membrane</keyword>
<evidence type="ECO:0000256" key="3">
    <source>
        <dbReference type="ARBA" id="ARBA00022692"/>
    </source>
</evidence>
<feature type="disulfide bond" evidence="6">
    <location>
        <begin position="157"/>
        <end position="173"/>
    </location>
</feature>
<dbReference type="PANTHER" id="PTHR19282">
    <property type="entry name" value="TETRASPANIN"/>
    <property type="match status" value="1"/>
</dbReference>
<accession>A0ABD2I4S1</accession>
<dbReference type="InterPro" id="IPR000301">
    <property type="entry name" value="Tetraspanin_animals"/>
</dbReference>
<evidence type="ECO:0000256" key="4">
    <source>
        <dbReference type="ARBA" id="ARBA00022989"/>
    </source>
</evidence>
<feature type="transmembrane region" description="Helical" evidence="7">
    <location>
        <begin position="12"/>
        <end position="35"/>
    </location>
</feature>
<dbReference type="SUPFAM" id="SSF48652">
    <property type="entry name" value="Tetraspanin"/>
    <property type="match status" value="1"/>
</dbReference>
<evidence type="ECO:0000313" key="8">
    <source>
        <dbReference type="EMBL" id="KAL3074161.1"/>
    </source>
</evidence>
<name>A0ABD2I4S1_HETSC</name>
<dbReference type="Proteomes" id="UP001620645">
    <property type="component" value="Unassembled WGS sequence"/>
</dbReference>
<dbReference type="GO" id="GO:0016020">
    <property type="term" value="C:membrane"/>
    <property type="evidence" value="ECO:0007669"/>
    <property type="project" value="UniProtKB-SubCell"/>
</dbReference>
<evidence type="ECO:0000256" key="6">
    <source>
        <dbReference type="PIRSR" id="PIRSR002419-1"/>
    </source>
</evidence>
<dbReference type="Pfam" id="PF00335">
    <property type="entry name" value="Tetraspanin"/>
    <property type="match status" value="1"/>
</dbReference>
<dbReference type="PRINTS" id="PR00259">
    <property type="entry name" value="TMFOUR"/>
</dbReference>
<organism evidence="8 9">
    <name type="scientific">Heterodera schachtii</name>
    <name type="common">Sugarbeet cyst nematode worm</name>
    <name type="synonym">Tylenchus schachtii</name>
    <dbReference type="NCBI Taxonomy" id="97005"/>
    <lineage>
        <taxon>Eukaryota</taxon>
        <taxon>Metazoa</taxon>
        <taxon>Ecdysozoa</taxon>
        <taxon>Nematoda</taxon>
        <taxon>Chromadorea</taxon>
        <taxon>Rhabditida</taxon>
        <taxon>Tylenchina</taxon>
        <taxon>Tylenchomorpha</taxon>
        <taxon>Tylenchoidea</taxon>
        <taxon>Heteroderidae</taxon>
        <taxon>Heteroderinae</taxon>
        <taxon>Heterodera</taxon>
    </lineage>
</organism>
<comment type="subcellular location">
    <subcellularLocation>
        <location evidence="1 7">Membrane</location>
        <topology evidence="1 7">Multi-pass membrane protein</topology>
    </subcellularLocation>
</comment>
<dbReference type="InterPro" id="IPR018499">
    <property type="entry name" value="Tetraspanin/Peripherin"/>
</dbReference>
<feature type="transmembrane region" description="Helical" evidence="7">
    <location>
        <begin position="95"/>
        <end position="120"/>
    </location>
</feature>
<proteinExistence type="inferred from homology"/>
<gene>
    <name evidence="8" type="ORF">niasHS_014991</name>
</gene>
<evidence type="ECO:0000256" key="5">
    <source>
        <dbReference type="ARBA" id="ARBA00023136"/>
    </source>
</evidence>
<dbReference type="PIRSF" id="PIRSF002419">
    <property type="entry name" value="Tetraspanin"/>
    <property type="match status" value="1"/>
</dbReference>
<dbReference type="PANTHER" id="PTHR19282:SF530">
    <property type="entry name" value="TETRASPANIN"/>
    <property type="match status" value="1"/>
</dbReference>
<evidence type="ECO:0000256" key="1">
    <source>
        <dbReference type="ARBA" id="ARBA00004141"/>
    </source>
</evidence>
<comment type="caution">
    <text evidence="8">The sequence shown here is derived from an EMBL/GenBank/DDBJ whole genome shotgun (WGS) entry which is preliminary data.</text>
</comment>
<keyword evidence="3 7" id="KW-0812">Transmembrane</keyword>
<evidence type="ECO:0000256" key="7">
    <source>
        <dbReference type="RuleBase" id="RU361218"/>
    </source>
</evidence>
<dbReference type="AlphaFoldDB" id="A0ABD2I4S1"/>